<dbReference type="GO" id="GO:0070483">
    <property type="term" value="P:detection of hypoxia"/>
    <property type="evidence" value="ECO:0007669"/>
    <property type="project" value="UniProtKB-ARBA"/>
</dbReference>
<accession>A0A1H4YJB4</accession>
<dbReference type="GO" id="GO:0046983">
    <property type="term" value="F:protein dimerization activity"/>
    <property type="evidence" value="ECO:0007669"/>
    <property type="project" value="InterPro"/>
</dbReference>
<dbReference type="InterPro" id="IPR011712">
    <property type="entry name" value="Sig_transdc_His_kin_sub3_dim/P"/>
</dbReference>
<dbReference type="SMART" id="SM00387">
    <property type="entry name" value="HATPase_c"/>
    <property type="match status" value="1"/>
</dbReference>
<feature type="domain" description="GAF" evidence="11">
    <location>
        <begin position="211"/>
        <end position="348"/>
    </location>
</feature>
<dbReference type="InterPro" id="IPR029016">
    <property type="entry name" value="GAF-like_dom_sf"/>
</dbReference>
<dbReference type="GO" id="GO:0005524">
    <property type="term" value="F:ATP binding"/>
    <property type="evidence" value="ECO:0007669"/>
    <property type="project" value="UniProtKB-ARBA"/>
</dbReference>
<comment type="cofactor">
    <cofactor evidence="2">
        <name>heme</name>
        <dbReference type="ChEBI" id="CHEBI:30413"/>
    </cofactor>
</comment>
<dbReference type="GO" id="GO:0019826">
    <property type="term" value="F:oxygen sensor activity"/>
    <property type="evidence" value="ECO:0007669"/>
    <property type="project" value="UniProtKB-ARBA"/>
</dbReference>
<dbReference type="GO" id="GO:0016020">
    <property type="term" value="C:membrane"/>
    <property type="evidence" value="ECO:0007669"/>
    <property type="project" value="InterPro"/>
</dbReference>
<dbReference type="SMART" id="SM00065">
    <property type="entry name" value="GAF"/>
    <property type="match status" value="2"/>
</dbReference>
<evidence type="ECO:0000256" key="5">
    <source>
        <dbReference type="ARBA" id="ARBA00022679"/>
    </source>
</evidence>
<sequence>MGSDGGHGARFSEFREGLTDVVPTRRSLQRLFEAVLVVGSGLELDSTLQRIVNSATSLLDARYGALGVHAPDGGLSEFVYEGITADERAHMGHLPEGRGLLGLLIHDPRPVRLANLADHPGSIGFPPNHPPMKSFLGMPIMMRDKVFGSIYLTEKLSGPEFTDEDEVILRALATSAGVAVENARLFEESRTRERWLTAVATITSRLMVGGSLDETLHTLADQVRELSSGDEVFIVVTLGEGAVVGADTTARPLRNAFRNATRTEPLAEVLHSRTPALLTGLDGLVPFSAEAGRAAVLPLSTASGVGGVLVVTARGNAPWDPDEVVRLESVADLAAVAVEFSDQQSKQRLLSVLADRDRIARDLHDNVIQRLFATGMSLQSTHAVGDVPDGVRGVVATAVEQLDRTVREIRTTIFDLQATGVASATSLRRRLLDVIGDLTSQSPIAPNVQFSGAIDTLVPARIHQHAEAVLREALSNALRHARATTIDISVAADDDLTVTVTDDGIGIADGARRSGLDNLDRRAEQCGGTCTVDATGGGTVVSWRVPLA</sequence>
<dbReference type="PANTHER" id="PTHR24421:SF56">
    <property type="entry name" value="OXYGEN SENSOR HISTIDINE KINASE RESPONSE REGULATOR DOST"/>
    <property type="match status" value="1"/>
</dbReference>
<evidence type="ECO:0000256" key="4">
    <source>
        <dbReference type="ARBA" id="ARBA00022553"/>
    </source>
</evidence>
<dbReference type="CDD" id="cd16917">
    <property type="entry name" value="HATPase_UhpB-NarQ-NarX-like"/>
    <property type="match status" value="1"/>
</dbReference>
<dbReference type="GO" id="GO:0070025">
    <property type="term" value="F:carbon monoxide binding"/>
    <property type="evidence" value="ECO:0007669"/>
    <property type="project" value="UniProtKB-ARBA"/>
</dbReference>
<dbReference type="EMBL" id="FNTL01000004">
    <property type="protein sequence ID" value="SED17997.1"/>
    <property type="molecule type" value="Genomic_DNA"/>
</dbReference>
<evidence type="ECO:0000313" key="13">
    <source>
        <dbReference type="EMBL" id="SED17997.1"/>
    </source>
</evidence>
<dbReference type="GO" id="GO:0000155">
    <property type="term" value="F:phosphorelay sensor kinase activity"/>
    <property type="evidence" value="ECO:0007669"/>
    <property type="project" value="InterPro"/>
</dbReference>
<dbReference type="OrthoDB" id="5241249at2"/>
<dbReference type="Gene3D" id="3.30.450.40">
    <property type="match status" value="2"/>
</dbReference>
<evidence type="ECO:0000256" key="7">
    <source>
        <dbReference type="ARBA" id="ARBA00022777"/>
    </source>
</evidence>
<evidence type="ECO:0000256" key="3">
    <source>
        <dbReference type="ARBA" id="ARBA00022490"/>
    </source>
</evidence>
<dbReference type="InterPro" id="IPR003018">
    <property type="entry name" value="GAF"/>
</dbReference>
<keyword evidence="5" id="KW-0808">Transferase</keyword>
<keyword evidence="9" id="KW-0408">Iron</keyword>
<evidence type="ECO:0000256" key="9">
    <source>
        <dbReference type="ARBA" id="ARBA00023004"/>
    </source>
</evidence>
<gene>
    <name evidence="13" type="ORF">SAMN04490220_3731</name>
</gene>
<dbReference type="InterPro" id="IPR050482">
    <property type="entry name" value="Sensor_HK_TwoCompSys"/>
</dbReference>
<reference evidence="14" key="1">
    <citation type="submission" date="2016-10" db="EMBL/GenBank/DDBJ databases">
        <authorList>
            <person name="Varghese N."/>
        </authorList>
    </citation>
    <scope>NUCLEOTIDE SEQUENCE [LARGE SCALE GENOMIC DNA]</scope>
    <source>
        <strain evidence="14">DSM 44719</strain>
    </source>
</reference>
<evidence type="ECO:0000256" key="6">
    <source>
        <dbReference type="ARBA" id="ARBA00022723"/>
    </source>
</evidence>
<dbReference type="AlphaFoldDB" id="A0A1H4YJB4"/>
<dbReference type="Pfam" id="PF13185">
    <property type="entry name" value="GAF_2"/>
    <property type="match status" value="1"/>
</dbReference>
<dbReference type="InterPro" id="IPR036890">
    <property type="entry name" value="HATPase_C_sf"/>
</dbReference>
<dbReference type="Pfam" id="PF02518">
    <property type="entry name" value="HATPase_c"/>
    <property type="match status" value="1"/>
</dbReference>
<dbReference type="Pfam" id="PF01590">
    <property type="entry name" value="GAF"/>
    <property type="match status" value="1"/>
</dbReference>
<evidence type="ECO:0000259" key="11">
    <source>
        <dbReference type="SMART" id="SM00065"/>
    </source>
</evidence>
<dbReference type="Gene3D" id="3.30.565.10">
    <property type="entry name" value="Histidine kinase-like ATPase, C-terminal domain"/>
    <property type="match status" value="1"/>
</dbReference>
<keyword evidence="4" id="KW-0597">Phosphoprotein</keyword>
<dbReference type="GO" id="GO:0070026">
    <property type="term" value="F:nitric oxide binding"/>
    <property type="evidence" value="ECO:0007669"/>
    <property type="project" value="UniProtKB-ARBA"/>
</dbReference>
<dbReference type="GO" id="GO:0000287">
    <property type="term" value="F:magnesium ion binding"/>
    <property type="evidence" value="ECO:0007669"/>
    <property type="project" value="UniProtKB-ARBA"/>
</dbReference>
<dbReference type="FunFam" id="3.30.450.40:FF:000052">
    <property type="entry name" value="Oxygen sensor histidine kinase response regulator DevS/DosS"/>
    <property type="match status" value="1"/>
</dbReference>
<proteinExistence type="predicted"/>
<dbReference type="GO" id="GO:0019825">
    <property type="term" value="F:oxygen binding"/>
    <property type="evidence" value="ECO:0007669"/>
    <property type="project" value="UniProtKB-ARBA"/>
</dbReference>
<evidence type="ECO:0000259" key="12">
    <source>
        <dbReference type="SMART" id="SM00387"/>
    </source>
</evidence>
<evidence type="ECO:0000256" key="8">
    <source>
        <dbReference type="ARBA" id="ARBA00022842"/>
    </source>
</evidence>
<keyword evidence="3" id="KW-0963">Cytoplasm</keyword>
<evidence type="ECO:0000256" key="2">
    <source>
        <dbReference type="ARBA" id="ARBA00001971"/>
    </source>
</evidence>
<organism evidence="13 14">
    <name type="scientific">Rhodococcus jostii</name>
    <dbReference type="NCBI Taxonomy" id="132919"/>
    <lineage>
        <taxon>Bacteria</taxon>
        <taxon>Bacillati</taxon>
        <taxon>Actinomycetota</taxon>
        <taxon>Actinomycetes</taxon>
        <taxon>Mycobacteriales</taxon>
        <taxon>Nocardiaceae</taxon>
        <taxon>Rhodococcus</taxon>
    </lineage>
</organism>
<dbReference type="Gene3D" id="1.20.5.1930">
    <property type="match status" value="1"/>
</dbReference>
<feature type="domain" description="Histidine kinase/HSP90-like ATPase" evidence="12">
    <location>
        <begin position="461"/>
        <end position="548"/>
    </location>
</feature>
<dbReference type="RefSeq" id="WP_073364517.1">
    <property type="nucleotide sequence ID" value="NZ_FNTL01000004.1"/>
</dbReference>
<keyword evidence="6" id="KW-0479">Metal-binding</keyword>
<dbReference type="SUPFAM" id="SSF55781">
    <property type="entry name" value="GAF domain-like"/>
    <property type="match status" value="2"/>
</dbReference>
<dbReference type="GO" id="GO:0020037">
    <property type="term" value="F:heme binding"/>
    <property type="evidence" value="ECO:0007669"/>
    <property type="project" value="UniProtKB-ARBA"/>
</dbReference>
<keyword evidence="10" id="KW-0902">Two-component regulatory system</keyword>
<dbReference type="InterPro" id="IPR003594">
    <property type="entry name" value="HATPase_dom"/>
</dbReference>
<dbReference type="Proteomes" id="UP000183407">
    <property type="component" value="Unassembled WGS sequence"/>
</dbReference>
<dbReference type="PANTHER" id="PTHR24421">
    <property type="entry name" value="NITRATE/NITRITE SENSOR PROTEIN NARX-RELATED"/>
    <property type="match status" value="1"/>
</dbReference>
<keyword evidence="7" id="KW-0418">Kinase</keyword>
<evidence type="ECO:0000256" key="10">
    <source>
        <dbReference type="ARBA" id="ARBA00023012"/>
    </source>
</evidence>
<keyword evidence="8" id="KW-0460">Magnesium</keyword>
<dbReference type="Pfam" id="PF07730">
    <property type="entry name" value="HisKA_3"/>
    <property type="match status" value="1"/>
</dbReference>
<feature type="domain" description="GAF" evidence="11">
    <location>
        <begin position="43"/>
        <end position="190"/>
    </location>
</feature>
<evidence type="ECO:0000256" key="1">
    <source>
        <dbReference type="ARBA" id="ARBA00001946"/>
    </source>
</evidence>
<name>A0A1H4YJB4_RHOJO</name>
<protein>
    <submittedName>
        <fullName evidence="13">GAF domain-containing protein</fullName>
    </submittedName>
</protein>
<dbReference type="SUPFAM" id="SSF55874">
    <property type="entry name" value="ATPase domain of HSP90 chaperone/DNA topoisomerase II/histidine kinase"/>
    <property type="match status" value="1"/>
</dbReference>
<evidence type="ECO:0000313" key="14">
    <source>
        <dbReference type="Proteomes" id="UP000183407"/>
    </source>
</evidence>
<comment type="cofactor">
    <cofactor evidence="1">
        <name>Mg(2+)</name>
        <dbReference type="ChEBI" id="CHEBI:18420"/>
    </cofactor>
</comment>